<dbReference type="InterPro" id="IPR052206">
    <property type="entry name" value="Retinol_saturase"/>
</dbReference>
<protein>
    <submittedName>
        <fullName evidence="6">NAD(P)/FAD-dependent oxidoreductase</fullName>
    </submittedName>
</protein>
<dbReference type="Pfam" id="PF13450">
    <property type="entry name" value="NAD_binding_8"/>
    <property type="match status" value="1"/>
</dbReference>
<accession>A0A937FGB0</accession>
<gene>
    <name evidence="6" type="ORF">JK634_15725</name>
</gene>
<dbReference type="PANTHER" id="PTHR46091:SF3">
    <property type="entry name" value="AMINE OXIDASE DOMAIN-CONTAINING PROTEIN"/>
    <property type="match status" value="1"/>
</dbReference>
<keyword evidence="3" id="KW-0274">FAD</keyword>
<keyword evidence="7" id="KW-1185">Reference proteome</keyword>
<name>A0A937FGB0_9CLOT</name>
<dbReference type="InterPro" id="IPR036188">
    <property type="entry name" value="FAD/NAD-bd_sf"/>
</dbReference>
<keyword evidence="4" id="KW-0521">NADP</keyword>
<evidence type="ECO:0000256" key="2">
    <source>
        <dbReference type="ARBA" id="ARBA00022729"/>
    </source>
</evidence>
<dbReference type="EMBL" id="JAESWA010000023">
    <property type="protein sequence ID" value="MBL4933264.1"/>
    <property type="molecule type" value="Genomic_DNA"/>
</dbReference>
<evidence type="ECO:0000256" key="3">
    <source>
        <dbReference type="ARBA" id="ARBA00022827"/>
    </source>
</evidence>
<keyword evidence="5" id="KW-0520">NAD</keyword>
<reference evidence="6" key="1">
    <citation type="submission" date="2021-01" db="EMBL/GenBank/DDBJ databases">
        <title>Genome public.</title>
        <authorList>
            <person name="Liu C."/>
            <person name="Sun Q."/>
        </authorList>
    </citation>
    <scope>NUCLEOTIDE SEQUENCE</scope>
    <source>
        <strain evidence="6">YIM B02565</strain>
    </source>
</reference>
<dbReference type="RefSeq" id="WP_202768681.1">
    <property type="nucleotide sequence ID" value="NZ_JAESWA010000023.1"/>
</dbReference>
<dbReference type="PRINTS" id="PR00419">
    <property type="entry name" value="ADXRDTASE"/>
</dbReference>
<proteinExistence type="predicted"/>
<keyword evidence="2" id="KW-0732">Signal</keyword>
<comment type="caution">
    <text evidence="6">The sequence shown here is derived from an EMBL/GenBank/DDBJ whole genome shotgun (WGS) entry which is preliminary data.</text>
</comment>
<dbReference type="PANTHER" id="PTHR46091">
    <property type="entry name" value="BLR7054 PROTEIN"/>
    <property type="match status" value="1"/>
</dbReference>
<evidence type="ECO:0000313" key="6">
    <source>
        <dbReference type="EMBL" id="MBL4933264.1"/>
    </source>
</evidence>
<dbReference type="SUPFAM" id="SSF51905">
    <property type="entry name" value="FAD/NAD(P)-binding domain"/>
    <property type="match status" value="1"/>
</dbReference>
<dbReference type="Gene3D" id="3.50.50.60">
    <property type="entry name" value="FAD/NAD(P)-binding domain"/>
    <property type="match status" value="2"/>
</dbReference>
<dbReference type="Proteomes" id="UP000623681">
    <property type="component" value="Unassembled WGS sequence"/>
</dbReference>
<evidence type="ECO:0000256" key="1">
    <source>
        <dbReference type="ARBA" id="ARBA00022630"/>
    </source>
</evidence>
<evidence type="ECO:0000256" key="4">
    <source>
        <dbReference type="ARBA" id="ARBA00022857"/>
    </source>
</evidence>
<evidence type="ECO:0000256" key="5">
    <source>
        <dbReference type="ARBA" id="ARBA00023027"/>
    </source>
</evidence>
<organism evidence="6 7">
    <name type="scientific">Clostridium paridis</name>
    <dbReference type="NCBI Taxonomy" id="2803863"/>
    <lineage>
        <taxon>Bacteria</taxon>
        <taxon>Bacillati</taxon>
        <taxon>Bacillota</taxon>
        <taxon>Clostridia</taxon>
        <taxon>Eubacteriales</taxon>
        <taxon>Clostridiaceae</taxon>
        <taxon>Clostridium</taxon>
    </lineage>
</organism>
<sequence length="508" mass="57742">MTLDIKYDVIIVGAGMGGLSTAAFLSKEGKKVLVIEKHDKPGGFITSFQRKGCRFDIGLEGLMELSENGDITGFLNYFGVSVETVKRTEKLRIFTGDKDYTFNSPTLKSDFIKQFPLEEEAIDKFFDLNEKILSEMYSGGAPKPPYEMRLFEKLKFGIESMLKRPTLMKYGMKNAYPILKKTFKDRDLINVIISKGICNMVYLGYVYRWDVVNRDIVYYPISGMQAIPDAVVKNINDNYGQILLNTEVKEILIENGVAKGVECTNGSCYYGDIVVSNSSVHYTVNKLAKDAQELEPLRKSIEKREIYPGAMINFMGVSREYDFGGVNYIAIMDKDTIDLDFDDYTPYNCPIWLIVSEKPKDQLDHSVTILAYLPYKYHNNWDTGIDGTRGEEYRKLKSEVETIITNRICKKMGEDFRKSILFCVSSTPVSSERYTYSTEGAFMGWMMNEGNYGKFIPQETKVNNLYLVGQWVFPGGGVAGVMASAYYLSKKILALDNIDLEKKYKESI</sequence>
<evidence type="ECO:0000313" key="7">
    <source>
        <dbReference type="Proteomes" id="UP000623681"/>
    </source>
</evidence>
<keyword evidence="1" id="KW-0285">Flavoprotein</keyword>
<dbReference type="AlphaFoldDB" id="A0A937FGB0"/>